<gene>
    <name evidence="2" type="ORF">ILEXP_LOCUS48144</name>
</gene>
<evidence type="ECO:0008006" key="4">
    <source>
        <dbReference type="Google" id="ProtNLM"/>
    </source>
</evidence>
<evidence type="ECO:0000313" key="3">
    <source>
        <dbReference type="Proteomes" id="UP001642360"/>
    </source>
</evidence>
<accession>A0ABC8UB46</accession>
<feature type="signal peptide" evidence="1">
    <location>
        <begin position="1"/>
        <end position="25"/>
    </location>
</feature>
<sequence length="151" mass="16389">MSINFPSSTTLFFFLNILFFVTVSGQAPSVADPPSAPVLDAMDNNSSQPMSCCASLASMDSNSSSLMSIFGSPPPLMTPNCTCSINTKRLIICYLPLYGVQSSPARLACCLQLRFLGKAKARSSIYKTINDKILRPVIQKQVYLLLLACHL</sequence>
<evidence type="ECO:0000256" key="1">
    <source>
        <dbReference type="SAM" id="SignalP"/>
    </source>
</evidence>
<reference evidence="2 3" key="1">
    <citation type="submission" date="2024-02" db="EMBL/GenBank/DDBJ databases">
        <authorList>
            <person name="Vignale AGUSTIN F."/>
            <person name="Sosa J E."/>
            <person name="Modenutti C."/>
        </authorList>
    </citation>
    <scope>NUCLEOTIDE SEQUENCE [LARGE SCALE GENOMIC DNA]</scope>
</reference>
<keyword evidence="1" id="KW-0732">Signal</keyword>
<organism evidence="2 3">
    <name type="scientific">Ilex paraguariensis</name>
    <name type="common">yerba mate</name>
    <dbReference type="NCBI Taxonomy" id="185542"/>
    <lineage>
        <taxon>Eukaryota</taxon>
        <taxon>Viridiplantae</taxon>
        <taxon>Streptophyta</taxon>
        <taxon>Embryophyta</taxon>
        <taxon>Tracheophyta</taxon>
        <taxon>Spermatophyta</taxon>
        <taxon>Magnoliopsida</taxon>
        <taxon>eudicotyledons</taxon>
        <taxon>Gunneridae</taxon>
        <taxon>Pentapetalae</taxon>
        <taxon>asterids</taxon>
        <taxon>campanulids</taxon>
        <taxon>Aquifoliales</taxon>
        <taxon>Aquifoliaceae</taxon>
        <taxon>Ilex</taxon>
    </lineage>
</organism>
<feature type="chain" id="PRO_5044820269" description="Bifunctional inhibitor/plant lipid transfer protein/seed storage helical domain-containing protein" evidence="1">
    <location>
        <begin position="26"/>
        <end position="151"/>
    </location>
</feature>
<dbReference type="AlphaFoldDB" id="A0ABC8UB46"/>
<protein>
    <recommendedName>
        <fullName evidence="4">Bifunctional inhibitor/plant lipid transfer protein/seed storage helical domain-containing protein</fullName>
    </recommendedName>
</protein>
<evidence type="ECO:0000313" key="2">
    <source>
        <dbReference type="EMBL" id="CAK9178228.1"/>
    </source>
</evidence>
<dbReference type="EMBL" id="CAUOFW020007266">
    <property type="protein sequence ID" value="CAK9178228.1"/>
    <property type="molecule type" value="Genomic_DNA"/>
</dbReference>
<name>A0ABC8UB46_9AQUA</name>
<dbReference type="Proteomes" id="UP001642360">
    <property type="component" value="Unassembled WGS sequence"/>
</dbReference>
<comment type="caution">
    <text evidence="2">The sequence shown here is derived from an EMBL/GenBank/DDBJ whole genome shotgun (WGS) entry which is preliminary data.</text>
</comment>
<proteinExistence type="predicted"/>
<keyword evidence="3" id="KW-1185">Reference proteome</keyword>